<dbReference type="EMBL" id="CP022163">
    <property type="protein sequence ID" value="ATB32327.1"/>
    <property type="molecule type" value="Genomic_DNA"/>
</dbReference>
<dbReference type="InterPro" id="IPR045169">
    <property type="entry name" value="NO2/SO3_Rdtase_4Fe4S_prot"/>
</dbReference>
<dbReference type="KEGG" id="mbd:MEBOL_005804"/>
<dbReference type="GO" id="GO:0050311">
    <property type="term" value="F:sulfite reductase (ferredoxin) activity"/>
    <property type="evidence" value="ECO:0007669"/>
    <property type="project" value="TreeGrafter"/>
</dbReference>
<dbReference type="InterPro" id="IPR006066">
    <property type="entry name" value="NO2/SO3_Rdtase_FeS/sirohaem_BS"/>
</dbReference>
<proteinExistence type="predicted"/>
<keyword evidence="3" id="KW-0408">Iron</keyword>
<evidence type="ECO:0000313" key="6">
    <source>
        <dbReference type="Proteomes" id="UP000217289"/>
    </source>
</evidence>
<protein>
    <submittedName>
        <fullName evidence="5">Sulfite reductase subunit beta</fullName>
    </submittedName>
</protein>
<keyword evidence="4" id="KW-0411">Iron-sulfur</keyword>
<keyword evidence="6" id="KW-1185">Reference proteome</keyword>
<evidence type="ECO:0000256" key="3">
    <source>
        <dbReference type="ARBA" id="ARBA00023004"/>
    </source>
</evidence>
<dbReference type="GO" id="GO:0009337">
    <property type="term" value="C:sulfite reductase complex (NADPH)"/>
    <property type="evidence" value="ECO:0007669"/>
    <property type="project" value="TreeGrafter"/>
</dbReference>
<dbReference type="AlphaFoldDB" id="A0A250IMC8"/>
<evidence type="ECO:0000256" key="2">
    <source>
        <dbReference type="ARBA" id="ARBA00022723"/>
    </source>
</evidence>
<gene>
    <name evidence="5" type="ORF">MEBOL_005804</name>
</gene>
<keyword evidence="2" id="KW-0479">Metal-binding</keyword>
<dbReference type="GO" id="GO:0000103">
    <property type="term" value="P:sulfate assimilation"/>
    <property type="evidence" value="ECO:0007669"/>
    <property type="project" value="TreeGrafter"/>
</dbReference>
<dbReference type="GO" id="GO:0016002">
    <property type="term" value="F:sulfite reductase activity"/>
    <property type="evidence" value="ECO:0007669"/>
    <property type="project" value="TreeGrafter"/>
</dbReference>
<name>A0A250IMC8_9BACT</name>
<dbReference type="Proteomes" id="UP000217289">
    <property type="component" value="Chromosome"/>
</dbReference>
<sequence>MTPSRAFPDTFPAAIKALVEAHGLGGFQKASPLRRDALACVALPTCALAMAEAERYLPDCVSLLEACLAAHGLERDTLHLRITGCPNGCARPYLAEMVLVGKAPGRYNLFLGGDVKGQRLNRLYRENIDEAGLLEALEPLLAAARRAYLVAPIKIAHTCSCLQASTTPW</sequence>
<dbReference type="SUPFAM" id="SSF56014">
    <property type="entry name" value="Nitrite and sulphite reductase 4Fe-4S domain-like"/>
    <property type="match status" value="1"/>
</dbReference>
<organism evidence="5 6">
    <name type="scientific">Melittangium boletus DSM 14713</name>
    <dbReference type="NCBI Taxonomy" id="1294270"/>
    <lineage>
        <taxon>Bacteria</taxon>
        <taxon>Pseudomonadati</taxon>
        <taxon>Myxococcota</taxon>
        <taxon>Myxococcia</taxon>
        <taxon>Myxococcales</taxon>
        <taxon>Cystobacterineae</taxon>
        <taxon>Archangiaceae</taxon>
        <taxon>Melittangium</taxon>
    </lineage>
</organism>
<dbReference type="GO" id="GO:0051539">
    <property type="term" value="F:4 iron, 4 sulfur cluster binding"/>
    <property type="evidence" value="ECO:0007669"/>
    <property type="project" value="UniProtKB-KW"/>
</dbReference>
<evidence type="ECO:0000256" key="1">
    <source>
        <dbReference type="ARBA" id="ARBA00022485"/>
    </source>
</evidence>
<evidence type="ECO:0000256" key="4">
    <source>
        <dbReference type="ARBA" id="ARBA00023014"/>
    </source>
</evidence>
<dbReference type="Gene3D" id="3.30.413.10">
    <property type="entry name" value="Sulfite Reductase Hemoprotein, domain 1"/>
    <property type="match status" value="1"/>
</dbReference>
<dbReference type="PANTHER" id="PTHR11493:SF47">
    <property type="entry name" value="SULFITE REDUCTASE [NADPH] SUBUNIT BETA"/>
    <property type="match status" value="1"/>
</dbReference>
<reference evidence="5 6" key="1">
    <citation type="submission" date="2017-06" db="EMBL/GenBank/DDBJ databases">
        <authorList>
            <person name="Kim H.J."/>
            <person name="Triplett B.A."/>
        </authorList>
    </citation>
    <scope>NUCLEOTIDE SEQUENCE [LARGE SCALE GENOMIC DNA]</scope>
    <source>
        <strain evidence="5 6">DSM 14713</strain>
    </source>
</reference>
<dbReference type="GO" id="GO:0020037">
    <property type="term" value="F:heme binding"/>
    <property type="evidence" value="ECO:0007669"/>
    <property type="project" value="InterPro"/>
</dbReference>
<dbReference type="PANTHER" id="PTHR11493">
    <property type="entry name" value="SULFITE REDUCTASE [NADPH] SUBUNIT BETA-RELATED"/>
    <property type="match status" value="1"/>
</dbReference>
<dbReference type="GO" id="GO:0046872">
    <property type="term" value="F:metal ion binding"/>
    <property type="evidence" value="ECO:0007669"/>
    <property type="project" value="UniProtKB-KW"/>
</dbReference>
<dbReference type="InterPro" id="IPR045854">
    <property type="entry name" value="NO2/SO3_Rdtase_4Fe4S_sf"/>
</dbReference>
<evidence type="ECO:0000313" key="5">
    <source>
        <dbReference type="EMBL" id="ATB32327.1"/>
    </source>
</evidence>
<keyword evidence="1" id="KW-0004">4Fe-4S</keyword>
<accession>A0A250IMC8</accession>
<dbReference type="PRINTS" id="PR00397">
    <property type="entry name" value="SIROHAEM"/>
</dbReference>